<evidence type="ECO:0000256" key="6">
    <source>
        <dbReference type="ARBA" id="ARBA00022475"/>
    </source>
</evidence>
<keyword evidence="15" id="KW-1015">Disulfide bond</keyword>
<dbReference type="AlphaFoldDB" id="A0AAD8D4H3"/>
<evidence type="ECO:0000256" key="19">
    <source>
        <dbReference type="ARBA" id="ARBA00046683"/>
    </source>
</evidence>
<gene>
    <name evidence="21" type="primary">CACNG1</name>
    <name evidence="21" type="ORF">AOXY_G18757</name>
</gene>
<evidence type="ECO:0000256" key="12">
    <source>
        <dbReference type="ARBA" id="ARBA00022989"/>
    </source>
</evidence>
<keyword evidence="11 20" id="KW-0851">Voltage-gated channel</keyword>
<dbReference type="EMBL" id="JAGXEW010000017">
    <property type="protein sequence ID" value="KAK1162365.1"/>
    <property type="molecule type" value="Genomic_DNA"/>
</dbReference>
<comment type="similarity">
    <text evidence="3 20">Belongs to the PMP-22/EMP/MP20 family. CACNG subfamily.</text>
</comment>
<dbReference type="InterPro" id="IPR008368">
    <property type="entry name" value="VDCC_gsu"/>
</dbReference>
<comment type="function">
    <text evidence="1 20">Regulatory subunit of the voltage-gated calcium channel that gives rise to L-type calcium currents in skeletal muscle. Regulates channel inactivation kinetics.</text>
</comment>
<evidence type="ECO:0000256" key="10">
    <source>
        <dbReference type="ARBA" id="ARBA00022837"/>
    </source>
</evidence>
<evidence type="ECO:0000256" key="11">
    <source>
        <dbReference type="ARBA" id="ARBA00022882"/>
    </source>
</evidence>
<evidence type="ECO:0000256" key="18">
    <source>
        <dbReference type="ARBA" id="ARBA00029680"/>
    </source>
</evidence>
<dbReference type="GO" id="GO:0005246">
    <property type="term" value="F:calcium channel regulator activity"/>
    <property type="evidence" value="ECO:0007669"/>
    <property type="project" value="TreeGrafter"/>
</dbReference>
<keyword evidence="13 20" id="KW-0406">Ion transport</keyword>
<feature type="transmembrane region" description="Helical" evidence="20">
    <location>
        <begin position="181"/>
        <end position="205"/>
    </location>
</feature>
<evidence type="ECO:0000256" key="15">
    <source>
        <dbReference type="ARBA" id="ARBA00023157"/>
    </source>
</evidence>
<keyword evidence="5 20" id="KW-0813">Transport</keyword>
<keyword evidence="12 20" id="KW-1133">Transmembrane helix</keyword>
<dbReference type="InterPro" id="IPR004031">
    <property type="entry name" value="PMP22/EMP/MP20/Claudin"/>
</dbReference>
<dbReference type="PANTHER" id="PTHR15025">
    <property type="entry name" value="VOLTAGE-DEPENDENT CALCIUM CHANNEL GAMMA-1 SUBUNIT-RELATED"/>
    <property type="match status" value="1"/>
</dbReference>
<dbReference type="PRINTS" id="PR01601">
    <property type="entry name" value="VDCCGAMMA1"/>
</dbReference>
<feature type="transmembrane region" description="Helical" evidence="20">
    <location>
        <begin position="144"/>
        <end position="161"/>
    </location>
</feature>
<accession>A0AAD8D4H3</accession>
<proteinExistence type="inferred from homology"/>
<dbReference type="PANTHER" id="PTHR15025:SF1">
    <property type="entry name" value="VOLTAGE-DEPENDENT CALCIUM CHANNEL GAMMA-1 SUBUNIT"/>
    <property type="match status" value="1"/>
</dbReference>
<feature type="transmembrane region" description="Helical" evidence="20">
    <location>
        <begin position="108"/>
        <end position="132"/>
    </location>
</feature>
<evidence type="ECO:0000256" key="4">
    <source>
        <dbReference type="ARBA" id="ARBA00019950"/>
    </source>
</evidence>
<comment type="subcellular location">
    <subcellularLocation>
        <location evidence="2">Cell membrane</location>
        <location evidence="2">Sarcolemma</location>
        <topology evidence="2">Multi-pass membrane protein</topology>
    </subcellularLocation>
    <subcellularLocation>
        <location evidence="20">Membrane</location>
        <topology evidence="20">Multi-pass membrane protein</topology>
    </subcellularLocation>
</comment>
<keyword evidence="14 20" id="KW-0472">Membrane</keyword>
<evidence type="ECO:0000256" key="3">
    <source>
        <dbReference type="ARBA" id="ARBA00007111"/>
    </source>
</evidence>
<sequence length="227" mass="25418">MEDKTTKVRIAFFIILVGIATMFAAVVTDHWAVLSPRVERLNTTCQAAHFGLWRLCLKSIYIQEPDPKGKGCGPISLPGEQNCSYFKHFTSGEDAKMFQVKTQKEYNISAAAIAIISVGFMILGTICTLVSFKKSLDYLLKPAGMFFTFAGLCIIISVEVIRQSVKRMIDSDETVWIEYYYSWSFACACAAFVLLFLSGIALLLISMPQMPQNPWETCMDAEPETQD</sequence>
<evidence type="ECO:0000256" key="14">
    <source>
        <dbReference type="ARBA" id="ARBA00023136"/>
    </source>
</evidence>
<evidence type="ECO:0000256" key="20">
    <source>
        <dbReference type="RuleBase" id="RU363085"/>
    </source>
</evidence>
<evidence type="ECO:0000256" key="2">
    <source>
        <dbReference type="ARBA" id="ARBA00004415"/>
    </source>
</evidence>
<organism evidence="21 22">
    <name type="scientific">Acipenser oxyrinchus oxyrinchus</name>
    <dbReference type="NCBI Taxonomy" id="40147"/>
    <lineage>
        <taxon>Eukaryota</taxon>
        <taxon>Metazoa</taxon>
        <taxon>Chordata</taxon>
        <taxon>Craniata</taxon>
        <taxon>Vertebrata</taxon>
        <taxon>Euteleostomi</taxon>
        <taxon>Actinopterygii</taxon>
        <taxon>Chondrostei</taxon>
        <taxon>Acipenseriformes</taxon>
        <taxon>Acipenseridae</taxon>
        <taxon>Acipenser</taxon>
    </lineage>
</organism>
<evidence type="ECO:0000256" key="1">
    <source>
        <dbReference type="ARBA" id="ARBA00003367"/>
    </source>
</evidence>
<evidence type="ECO:0000313" key="22">
    <source>
        <dbReference type="Proteomes" id="UP001230051"/>
    </source>
</evidence>
<keyword evidence="6" id="KW-1003">Cell membrane</keyword>
<evidence type="ECO:0000256" key="13">
    <source>
        <dbReference type="ARBA" id="ARBA00023065"/>
    </source>
</evidence>
<comment type="caution">
    <text evidence="21">The sequence shown here is derived from an EMBL/GenBank/DDBJ whole genome shotgun (WGS) entry which is preliminary data.</text>
</comment>
<dbReference type="GO" id="GO:1990454">
    <property type="term" value="C:L-type voltage-gated calcium channel complex"/>
    <property type="evidence" value="ECO:0007669"/>
    <property type="project" value="TreeGrafter"/>
</dbReference>
<dbReference type="Proteomes" id="UP001230051">
    <property type="component" value="Unassembled WGS sequence"/>
</dbReference>
<keyword evidence="9 20" id="KW-0812">Transmembrane</keyword>
<name>A0AAD8D4H3_ACIOX</name>
<dbReference type="GO" id="GO:1902514">
    <property type="term" value="P:regulation of calcium ion transmembrane transport via high voltage-gated calcium channel"/>
    <property type="evidence" value="ECO:0007669"/>
    <property type="project" value="TreeGrafter"/>
</dbReference>
<keyword evidence="17 20" id="KW-0407">Ion channel</keyword>
<evidence type="ECO:0000256" key="5">
    <source>
        <dbReference type="ARBA" id="ARBA00022448"/>
    </source>
</evidence>
<keyword evidence="7 20" id="KW-0109">Calcium transport</keyword>
<comment type="subunit">
    <text evidence="19 20">Component of a calcium channel complex consisting of a pore-forming alpha subunit (CACNA1S) and the ancillary subunits CACNB1 or CACNB2, CACNG1 and CACNA2D1. The channel complex contains alpha, beta, gamma and delta subunits in a 1:1:1:1 ratio, i.e. it contains either CACNB1 or CACNB2.</text>
</comment>
<evidence type="ECO:0000256" key="16">
    <source>
        <dbReference type="ARBA" id="ARBA00023180"/>
    </source>
</evidence>
<keyword evidence="16" id="KW-0325">Glycoprotein</keyword>
<keyword evidence="22" id="KW-1185">Reference proteome</keyword>
<keyword evidence="8 20" id="KW-0107">Calcium channel</keyword>
<dbReference type="InterPro" id="IPR005421">
    <property type="entry name" value="VDCC_g1su"/>
</dbReference>
<evidence type="ECO:0000256" key="7">
    <source>
        <dbReference type="ARBA" id="ARBA00022568"/>
    </source>
</evidence>
<dbReference type="GO" id="GO:0005245">
    <property type="term" value="F:voltage-gated calcium channel activity"/>
    <property type="evidence" value="ECO:0007669"/>
    <property type="project" value="InterPro"/>
</dbReference>
<evidence type="ECO:0000313" key="21">
    <source>
        <dbReference type="EMBL" id="KAK1162365.1"/>
    </source>
</evidence>
<reference evidence="21" key="1">
    <citation type="submission" date="2022-02" db="EMBL/GenBank/DDBJ databases">
        <title>Atlantic sturgeon de novo genome assembly.</title>
        <authorList>
            <person name="Stock M."/>
            <person name="Klopp C."/>
            <person name="Guiguen Y."/>
            <person name="Cabau C."/>
            <person name="Parinello H."/>
            <person name="Santidrian Yebra-Pimentel E."/>
            <person name="Kuhl H."/>
            <person name="Dirks R.P."/>
            <person name="Guessner J."/>
            <person name="Wuertz S."/>
            <person name="Du K."/>
            <person name="Schartl M."/>
        </authorList>
    </citation>
    <scope>NUCLEOTIDE SEQUENCE</scope>
    <source>
        <strain evidence="21">STURGEONOMICS-FGT-2020</strain>
        <tissue evidence="21">Whole blood</tissue>
    </source>
</reference>
<protein>
    <recommendedName>
        <fullName evidence="4 20">Voltage-dependent calcium channel gamma-1 subunit</fullName>
    </recommendedName>
    <alternativeName>
        <fullName evidence="18 20">Dihydropyridine-sensitive L-type, skeletal muscle calcium channel subunit gamma</fullName>
    </alternativeName>
</protein>
<evidence type="ECO:0000256" key="9">
    <source>
        <dbReference type="ARBA" id="ARBA00022692"/>
    </source>
</evidence>
<dbReference type="Pfam" id="PF13903">
    <property type="entry name" value="Claudin_2"/>
    <property type="match status" value="1"/>
</dbReference>
<dbReference type="Gene3D" id="1.20.140.150">
    <property type="match status" value="1"/>
</dbReference>
<dbReference type="PRINTS" id="PR01792">
    <property type="entry name" value="VDCCGAMMA"/>
</dbReference>
<evidence type="ECO:0000256" key="17">
    <source>
        <dbReference type="ARBA" id="ARBA00023303"/>
    </source>
</evidence>
<keyword evidence="10 20" id="KW-0106">Calcium</keyword>
<feature type="transmembrane region" description="Helical" evidence="20">
    <location>
        <begin position="12"/>
        <end position="33"/>
    </location>
</feature>
<evidence type="ECO:0000256" key="8">
    <source>
        <dbReference type="ARBA" id="ARBA00022673"/>
    </source>
</evidence>